<dbReference type="SUPFAM" id="SSF53335">
    <property type="entry name" value="S-adenosyl-L-methionine-dependent methyltransferases"/>
    <property type="match status" value="1"/>
</dbReference>
<name>A0A2M7TF82_9BACT</name>
<proteinExistence type="predicted"/>
<comment type="caution">
    <text evidence="1">The sequence shown here is derived from an EMBL/GenBank/DDBJ whole genome shotgun (WGS) entry which is preliminary data.</text>
</comment>
<dbReference type="GO" id="GO:0003676">
    <property type="term" value="F:nucleic acid binding"/>
    <property type="evidence" value="ECO:0007669"/>
    <property type="project" value="InterPro"/>
</dbReference>
<dbReference type="PROSITE" id="PS00092">
    <property type="entry name" value="N6_MTASE"/>
    <property type="match status" value="1"/>
</dbReference>
<organism evidence="1 2">
    <name type="scientific">Candidatus Wolfebacteria bacterium CG_4_10_14_0_2_um_filter_39_18</name>
    <dbReference type="NCBI Taxonomy" id="1975061"/>
    <lineage>
        <taxon>Bacteria</taxon>
        <taxon>Candidatus Wolfeibacteriota</taxon>
    </lineage>
</organism>
<dbReference type="EMBL" id="PFNM01000045">
    <property type="protein sequence ID" value="PIZ44512.1"/>
    <property type="molecule type" value="Genomic_DNA"/>
</dbReference>
<dbReference type="GO" id="GO:0008168">
    <property type="term" value="F:methyltransferase activity"/>
    <property type="evidence" value="ECO:0007669"/>
    <property type="project" value="InterPro"/>
</dbReference>
<evidence type="ECO:0000313" key="1">
    <source>
        <dbReference type="EMBL" id="PIZ44512.1"/>
    </source>
</evidence>
<dbReference type="Gene3D" id="3.40.50.150">
    <property type="entry name" value="Vaccinia Virus protein VP39"/>
    <property type="match status" value="1"/>
</dbReference>
<dbReference type="InterPro" id="IPR029063">
    <property type="entry name" value="SAM-dependent_MTases_sf"/>
</dbReference>
<gene>
    <name evidence="1" type="ORF">COY31_02455</name>
</gene>
<dbReference type="Proteomes" id="UP000230553">
    <property type="component" value="Unassembled WGS sequence"/>
</dbReference>
<evidence type="ECO:0000313" key="2">
    <source>
        <dbReference type="Proteomes" id="UP000230553"/>
    </source>
</evidence>
<dbReference type="AlphaFoldDB" id="A0A2M7TF82"/>
<dbReference type="GO" id="GO:0032259">
    <property type="term" value="P:methylation"/>
    <property type="evidence" value="ECO:0007669"/>
    <property type="project" value="InterPro"/>
</dbReference>
<dbReference type="InterPro" id="IPR002052">
    <property type="entry name" value="DNA_methylase_N6_adenine_CS"/>
</dbReference>
<reference evidence="2" key="1">
    <citation type="submission" date="2017-09" db="EMBL/GenBank/DDBJ databases">
        <title>Depth-based differentiation of microbial function through sediment-hosted aquifers and enrichment of novel symbionts in the deep terrestrial subsurface.</title>
        <authorList>
            <person name="Probst A.J."/>
            <person name="Ladd B."/>
            <person name="Jarett J.K."/>
            <person name="Geller-Mcgrath D.E."/>
            <person name="Sieber C.M.K."/>
            <person name="Emerson J.B."/>
            <person name="Anantharaman K."/>
            <person name="Thomas B.C."/>
            <person name="Malmstrom R."/>
            <person name="Stieglmeier M."/>
            <person name="Klingl A."/>
            <person name="Woyke T."/>
            <person name="Ryan C.M."/>
            <person name="Banfield J.F."/>
        </authorList>
    </citation>
    <scope>NUCLEOTIDE SEQUENCE [LARGE SCALE GENOMIC DNA]</scope>
</reference>
<accession>A0A2M7TF82</accession>
<protein>
    <submittedName>
        <fullName evidence="1">Uncharacterized protein</fullName>
    </submittedName>
</protein>
<sequence>MSKKQLGQFFTTNSDYILQNLDKYVKGKIITDPFAGGGDLLNWARNKKAKKIIGLDIDKNLIDNKNIFYNDSLNNPKKYKFVLTNPPYLNVNKADKITKEKYFNNSDFEDLYQISFSAIMDSEEGIVIVPINFLSAENSLKIRNLFLSKFQIVEMNYFKHRVFTDTTYNVVAFYYKKKIKPDFFEIKTHVFPENKDIYIKLEKKFNWIIGGEFLNEIKKQENYLGVHRLVEKDIENGKGEKKIKAAYTHVKKFVEVKISNDMYEFLNSNILLLKAIDSGTEKGKIAIENINDYNVKCLISKESSRHMVQLVFDKRISVEEQKLMMDLFNKKINQLRQDYLSLFLTNYRDNDRKRISFDFVYKLINHLYLNDILKQKQESLFA</sequence>